<comment type="caution">
    <text evidence="1">The sequence shown here is derived from an EMBL/GenBank/DDBJ whole genome shotgun (WGS) entry which is preliminary data.</text>
</comment>
<name>A0ACB1B6H9_MELEN</name>
<evidence type="ECO:0000313" key="2">
    <source>
        <dbReference type="Proteomes" id="UP001497535"/>
    </source>
</evidence>
<evidence type="ECO:0000313" key="1">
    <source>
        <dbReference type="EMBL" id="CAK5123029.1"/>
    </source>
</evidence>
<keyword evidence="2" id="KW-1185">Reference proteome</keyword>
<accession>A0ACB1B6H9</accession>
<organism evidence="1 2">
    <name type="scientific">Meloidogyne enterolobii</name>
    <name type="common">Root-knot nematode worm</name>
    <name type="synonym">Meloidogyne mayaguensis</name>
    <dbReference type="NCBI Taxonomy" id="390850"/>
    <lineage>
        <taxon>Eukaryota</taxon>
        <taxon>Metazoa</taxon>
        <taxon>Ecdysozoa</taxon>
        <taxon>Nematoda</taxon>
        <taxon>Chromadorea</taxon>
        <taxon>Rhabditida</taxon>
        <taxon>Tylenchina</taxon>
        <taxon>Tylenchomorpha</taxon>
        <taxon>Tylenchoidea</taxon>
        <taxon>Meloidogynidae</taxon>
        <taxon>Meloidogyninae</taxon>
        <taxon>Meloidogyne</taxon>
    </lineage>
</organism>
<proteinExistence type="predicted"/>
<sequence>MPKKHKIIDEIEDVSPSTSNSGVNPRRHSATEQRQTHHDKKMPKSAVRGELKGLQDSLSKFFTPSDMRRSRAHSFKIGIDQHLEIDVDNIPNKMVSRSESKSSRTNSISSHISPKSPHHRDRLEDALTKYFTPNPDKRRLHKEGEYWQLSKGGDFTRPKTASSEHAKICESDGMEEDESQKVVLQPTDEVTAPTINKIHKPVNKQKKVLERRENKSAAIKSAQLIKRAYKGSRDSRKQLKQPISSFLKISSGASLKTQENTRPLKSSISSTKAIKNDILPKITDEDRHLFEQARRHILKDLELANTALKMDDKSIFPPKIRIHCYEIDTWFSAPYPQEYACLPVLNICDACLMYLSVPSCHMRKCKQRYPPGNEIYRDNDFSVFEVDGNLARVYCRNLCLLAKLFIDHKTLYFDVEPFLFYVLTLNDETGCHFVGYFSKEKFSHQKYNLACIVTLPCYQGRGFGRFLIEFSYALSKREGLIGSPERPLSDLGKFAYHNYWLYKIFDFFCERYKNEEDDDFKDKISLIGLFEFRFIFKILLEISNLTGISPNDIAETLAENLMLPTKDSKTSIVLDRAAIAAHRKARETKKRILLDESKLIWEPKIYSPSKDLRVQSPLITTLPVTPIKDGLDDEVLMVHTVQTSDLKNKKTIPASTGRGAHKTLKRANTTANKRTPVGRGRKSTKNKGASGRTSSIKSRDLMSSETEVDIEEGSSSNVRKRGKTVRKVASCKNETEKHHKNIGSSSTDDDDEGKIPQNKRRLNQNLNRTVSLPQSSITPSNSSQNISSNRCVVSSPQVNSNTNLICDKESATAKLNLSDQEEKNKKTVETTDSENDGTVRMKLVDNNDDKKKQVESEETDISSHHYSPTTPPLPKRRKFLLKRKMRDGGIQRRRGNSSPSTSSDDESSSSGCDSERIKKDSDVLILSEKKEKKSTFQRSEYNNETSAEEENDDNDEEEERSFCSSVSPQPLGDRLPPLKEHENLINMGGEPDTINMGGEPDNDDIDNATSFSTVGISSYKAPVLITAHPMEEADEELLDEPPTVEQLQSLNSGEQQQHLSTEVVGGEFSQSLNVMEENVNSDRNLDNGLKSLTVNDKKSTSSGTLKIPSIRIDFQQKSCSPSDVATVEMPALDAAERHISPAENICRFGEDELVEDDAPPMLSPQAHNSENLTSSSSNNQQSVNTMKTLITTTTTSLTSTTNDSFNKTFEASHNNSTINEGLQNTSSSSGSSGGCGDMIQYNNNISCEQIHDESDSFTLILQKDLLKVSKPVNILHDNQQIDDQHSPQIRVRSESNVEFCSPSTANKLQRTSSFSGGAAQTSICAREAMVVNNFNTIQQPLLNRTPEISLPSILPSKANLSPTFQQPQMMETQQQQQPFLQPPQHQQQKQFMSNVQSSNTTQFFDMPYDQQQQIQQQQQFLQQQSKIQQSQSQSNTTTNMSTESSTDKKKKSKGKDGKSSSDKKRSQKQQQSQQHQQYVQRQDQQNAAAIIPSTSSMPNVTDPVFQQQWAAVNMAAQAAHFANYYQQQQQQYPYIAGGSINQNTNNIGQMNQYMYNQQQAWQAWQMQAAKFHQQQQQPTANYAANFPYADFLNSYMANGGGGGINNGGIPGNSNTSASAMMMQQQQQQQQVWNNNSFGQIRNNNFSSFQNHPSFYPPHPPQM</sequence>
<reference evidence="1" key="1">
    <citation type="submission" date="2023-11" db="EMBL/GenBank/DDBJ databases">
        <authorList>
            <person name="Poullet M."/>
        </authorList>
    </citation>
    <scope>NUCLEOTIDE SEQUENCE</scope>
    <source>
        <strain evidence="1">E1834</strain>
    </source>
</reference>
<gene>
    <name evidence="1" type="ORF">MENTE1834_LOCUS47387</name>
</gene>
<dbReference type="Proteomes" id="UP001497535">
    <property type="component" value="Unassembled WGS sequence"/>
</dbReference>
<dbReference type="EMBL" id="CAVMJV010000191">
    <property type="protein sequence ID" value="CAK5123029.1"/>
    <property type="molecule type" value="Genomic_DNA"/>
</dbReference>
<protein>
    <submittedName>
        <fullName evidence="1">Uncharacterized protein</fullName>
    </submittedName>
</protein>